<protein>
    <submittedName>
        <fullName evidence="1">Uncharacterized protein</fullName>
    </submittedName>
</protein>
<dbReference type="EMBL" id="MN740992">
    <property type="protein sequence ID" value="QHU21831.1"/>
    <property type="molecule type" value="Genomic_DNA"/>
</dbReference>
<organism evidence="1">
    <name type="scientific">viral metagenome</name>
    <dbReference type="NCBI Taxonomy" id="1070528"/>
    <lineage>
        <taxon>unclassified sequences</taxon>
        <taxon>metagenomes</taxon>
        <taxon>organismal metagenomes</taxon>
    </lineage>
</organism>
<evidence type="ECO:0000313" key="1">
    <source>
        <dbReference type="EMBL" id="QHU21831.1"/>
    </source>
</evidence>
<dbReference type="AlphaFoldDB" id="A0A6C0KX50"/>
<proteinExistence type="predicted"/>
<reference evidence="1" key="1">
    <citation type="journal article" date="2020" name="Nature">
        <title>Giant virus diversity and host interactions through global metagenomics.</title>
        <authorList>
            <person name="Schulz F."/>
            <person name="Roux S."/>
            <person name="Paez-Espino D."/>
            <person name="Jungbluth S."/>
            <person name="Walsh D.A."/>
            <person name="Denef V.J."/>
            <person name="McMahon K.D."/>
            <person name="Konstantinidis K.T."/>
            <person name="Eloe-Fadrosh E.A."/>
            <person name="Kyrpides N.C."/>
            <person name="Woyke T."/>
        </authorList>
    </citation>
    <scope>NUCLEOTIDE SEQUENCE</scope>
    <source>
        <strain evidence="1">GVMAG-S-3300013286-35</strain>
    </source>
</reference>
<accession>A0A6C0KX50</accession>
<name>A0A6C0KX50_9ZZZZ</name>
<sequence length="69" mass="7879">MPEQRHSPRLEQVRAVKARELHKEAREALINDEPNEVILQKLTKAIQATKLCSSSTAQQIERESIDAFP</sequence>